<accession>A0A4U9TNS8</accession>
<sequence>MVKLRKQKAACASYIATSVILPGDNKYLYQGVNVANKDKTLSVKQEVDQDKLNQVMRTRMAIAEANAEFYSLMGNALADKGNMSYAAYKNQIFDMFTELAPFYLDRVKQLYGGKKGDITVLSLSNSDYRVMDDKGYVMSFSQGAFELEVKGITWFGNGKLLGKDYYLDVPYFSRAATNAEPKGKASKKRK</sequence>
<organism evidence="1">
    <name type="scientific">Serratia fonticola</name>
    <dbReference type="NCBI Taxonomy" id="47917"/>
    <lineage>
        <taxon>Bacteria</taxon>
        <taxon>Pseudomonadati</taxon>
        <taxon>Pseudomonadota</taxon>
        <taxon>Gammaproteobacteria</taxon>
        <taxon>Enterobacterales</taxon>
        <taxon>Yersiniaceae</taxon>
        <taxon>Serratia</taxon>
    </lineage>
</organism>
<dbReference type="EMBL" id="CABEEZ010000026">
    <property type="protein sequence ID" value="VTR21710.1"/>
    <property type="molecule type" value="Genomic_DNA"/>
</dbReference>
<proteinExistence type="predicted"/>
<reference evidence="1" key="1">
    <citation type="submission" date="2019-05" db="EMBL/GenBank/DDBJ databases">
        <authorList>
            <consortium name="Pathogen Informatics"/>
        </authorList>
    </citation>
    <scope>NUCLEOTIDE SEQUENCE [LARGE SCALE GENOMIC DNA]</scope>
    <source>
        <strain evidence="1">NCTC12965</strain>
    </source>
</reference>
<dbReference type="AlphaFoldDB" id="A0A4U9TNS8"/>
<evidence type="ECO:0000313" key="1">
    <source>
        <dbReference type="EMBL" id="VTR21710.1"/>
    </source>
</evidence>
<protein>
    <submittedName>
        <fullName evidence="1">Uncharacterized protein</fullName>
    </submittedName>
</protein>
<name>A0A4U9TNS8_SERFO</name>
<gene>
    <name evidence="1" type="ORF">NCTC12965_01326</name>
</gene>